<reference evidence="2" key="1">
    <citation type="submission" date="2014-05" db="EMBL/GenBank/DDBJ databases">
        <authorList>
            <person name="Chronopoulou M."/>
        </authorList>
    </citation>
    <scope>NUCLEOTIDE SEQUENCE</scope>
    <source>
        <tissue evidence="2">Whole organism</tissue>
    </source>
</reference>
<evidence type="ECO:0000313" key="2">
    <source>
        <dbReference type="EMBL" id="CDW31927.1"/>
    </source>
</evidence>
<evidence type="ECO:0000256" key="1">
    <source>
        <dbReference type="SAM" id="SignalP"/>
    </source>
</evidence>
<dbReference type="EMBL" id="HACA01014566">
    <property type="protein sequence ID" value="CDW31927.1"/>
    <property type="molecule type" value="Transcribed_RNA"/>
</dbReference>
<proteinExistence type="predicted"/>
<sequence>MLRVMFLFTSVFISSGLTIGKVCIRCPRNEHWKSIDFSHSSQTSFLNLLKLLNNNEALSQKKLIQKPLKKY</sequence>
<feature type="chain" id="PRO_5005488294" description="Secreted protein" evidence="1">
    <location>
        <begin position="21"/>
        <end position="71"/>
    </location>
</feature>
<keyword evidence="1" id="KW-0732">Signal</keyword>
<organism evidence="2">
    <name type="scientific">Lepeophtheirus salmonis</name>
    <name type="common">Salmon louse</name>
    <name type="synonym">Caligus salmonis</name>
    <dbReference type="NCBI Taxonomy" id="72036"/>
    <lineage>
        <taxon>Eukaryota</taxon>
        <taxon>Metazoa</taxon>
        <taxon>Ecdysozoa</taxon>
        <taxon>Arthropoda</taxon>
        <taxon>Crustacea</taxon>
        <taxon>Multicrustacea</taxon>
        <taxon>Hexanauplia</taxon>
        <taxon>Copepoda</taxon>
        <taxon>Siphonostomatoida</taxon>
        <taxon>Caligidae</taxon>
        <taxon>Lepeophtheirus</taxon>
    </lineage>
</organism>
<feature type="signal peptide" evidence="1">
    <location>
        <begin position="1"/>
        <end position="20"/>
    </location>
</feature>
<name>A0A0K2U1X4_LEPSM</name>
<protein>
    <recommendedName>
        <fullName evidence="3">Secreted protein</fullName>
    </recommendedName>
</protein>
<dbReference type="AlphaFoldDB" id="A0A0K2U1X4"/>
<accession>A0A0K2U1X4</accession>
<evidence type="ECO:0008006" key="3">
    <source>
        <dbReference type="Google" id="ProtNLM"/>
    </source>
</evidence>